<comment type="caution">
    <text evidence="1">The sequence shown here is derived from an EMBL/GenBank/DDBJ whole genome shotgun (WGS) entry which is preliminary data.</text>
</comment>
<sequence>MTAGGCGDREGCNLRFIGWSFVQKSLWIGVIIFLFFPRPLSLLLSPLFNVSRFSGPGGAGEIYGGVSCGVHRLLPSLSFPFLSFWSLCSIGCMPEALEMLARGVGVVYPSFSPSLYPFSLEAVHSQFHSLPTSHFAYARFNIAFKPCLYACLPTHSHVTLRLFPSSSFHLLNPHQSFPSQPMTHQSCWIHQTVRNLFM</sequence>
<evidence type="ECO:0000313" key="2">
    <source>
        <dbReference type="Proteomes" id="UP001492380"/>
    </source>
</evidence>
<evidence type="ECO:0000313" key="1">
    <source>
        <dbReference type="EMBL" id="KAK8244311.1"/>
    </source>
</evidence>
<dbReference type="EMBL" id="JBBWRZ010000002">
    <property type="protein sequence ID" value="KAK8244311.1"/>
    <property type="molecule type" value="Genomic_DNA"/>
</dbReference>
<organism evidence="1 2">
    <name type="scientific">Phyllosticta capitalensis</name>
    <dbReference type="NCBI Taxonomy" id="121624"/>
    <lineage>
        <taxon>Eukaryota</taxon>
        <taxon>Fungi</taxon>
        <taxon>Dikarya</taxon>
        <taxon>Ascomycota</taxon>
        <taxon>Pezizomycotina</taxon>
        <taxon>Dothideomycetes</taxon>
        <taxon>Dothideomycetes incertae sedis</taxon>
        <taxon>Botryosphaeriales</taxon>
        <taxon>Phyllostictaceae</taxon>
        <taxon>Phyllosticta</taxon>
    </lineage>
</organism>
<name>A0ABR1Z017_9PEZI</name>
<protein>
    <submittedName>
        <fullName evidence="1">Uncharacterized protein</fullName>
    </submittedName>
</protein>
<dbReference type="Proteomes" id="UP001492380">
    <property type="component" value="Unassembled WGS sequence"/>
</dbReference>
<reference evidence="1 2" key="1">
    <citation type="submission" date="2024-04" db="EMBL/GenBank/DDBJ databases">
        <title>Phyllosticta paracitricarpa is synonymous to the EU quarantine fungus P. citricarpa based on phylogenomic analyses.</title>
        <authorList>
            <consortium name="Lawrence Berkeley National Laboratory"/>
            <person name="Van Ingen-Buijs V.A."/>
            <person name="Van Westerhoven A.C."/>
            <person name="Haridas S."/>
            <person name="Skiadas P."/>
            <person name="Martin F."/>
            <person name="Groenewald J.Z."/>
            <person name="Crous P.W."/>
            <person name="Seidl M.F."/>
        </authorList>
    </citation>
    <scope>NUCLEOTIDE SEQUENCE [LARGE SCALE GENOMIC DNA]</scope>
    <source>
        <strain evidence="1 2">CBS 123374</strain>
    </source>
</reference>
<proteinExistence type="predicted"/>
<keyword evidence="2" id="KW-1185">Reference proteome</keyword>
<gene>
    <name evidence="1" type="ORF">HDK90DRAFT_152269</name>
</gene>
<accession>A0ABR1Z017</accession>